<gene>
    <name evidence="1" type="ORF">NM688_g2266</name>
</gene>
<dbReference type="Proteomes" id="UP001148662">
    <property type="component" value="Unassembled WGS sequence"/>
</dbReference>
<sequence>MKGTRLAGKVCIVTGAGSARGIGWATVKKLASEGARHIYVLDIATDELPGLVDSLRGEYLETQITIVRADVSDDDAIRSACDRAVQENGQLDVFFANAGGAKGGFNTFIKDMSADTYLGTMKLNALSCFLAVKYASEAMSKTNPDGGKGASGGSIILTASVAGLSSAQGAVDYSSSKAAIISLARNAAHENLILRNGVRVNALCPGFVRTALSDTFLGTASELSSVNSGAPGAVLRTGVPAELANAVCFLASGKSYYVTGQPIIVDGGLSVFIADNPVALADVCMAYKPDPTSCGMMRTCPPIFRSMAPTEGFFKSGTPPAAIGADYETLFIATSLGCMKLLVTYNRAGTPLGFQCTSQMSSLDPSTPTRGTRLAGKVCIITGAGSAKGIGWATVEKFASEGARHVYILDIATDELPGLVASLSGRYPGTKSTIVKADVSNEDAIRTVCDRAVQENGQLDVFFANVGLTLEIPSVQAQFAQAGGAKGGFNTFIKDMSPNAFMEAMKLNALSCFLAAKYATVAMSKTNPAGGKHTGGGSIVFTASIAGLRAGQGFGEYSASKAAIISLAQNSANENLILRNGVRVNAVCPGMVRTGLVDLFLATPGADAPKETPTAMIRPAVPAEIANVVCFLASGKSSIDVCSLSLANYAKMQTNLATLQGNITLSMAA</sequence>
<keyword evidence="2" id="KW-1185">Reference proteome</keyword>
<dbReference type="EMBL" id="JANHOG010000279">
    <property type="protein sequence ID" value="KAJ3556009.1"/>
    <property type="molecule type" value="Genomic_DNA"/>
</dbReference>
<accession>A0ACC1T8Z5</accession>
<protein>
    <submittedName>
        <fullName evidence="1">Uncharacterized protein</fullName>
    </submittedName>
</protein>
<comment type="caution">
    <text evidence="1">The sequence shown here is derived from an EMBL/GenBank/DDBJ whole genome shotgun (WGS) entry which is preliminary data.</text>
</comment>
<evidence type="ECO:0000313" key="1">
    <source>
        <dbReference type="EMBL" id="KAJ3556009.1"/>
    </source>
</evidence>
<proteinExistence type="predicted"/>
<evidence type="ECO:0000313" key="2">
    <source>
        <dbReference type="Proteomes" id="UP001148662"/>
    </source>
</evidence>
<name>A0ACC1T8Z5_9APHY</name>
<organism evidence="1 2">
    <name type="scientific">Phlebia brevispora</name>
    <dbReference type="NCBI Taxonomy" id="194682"/>
    <lineage>
        <taxon>Eukaryota</taxon>
        <taxon>Fungi</taxon>
        <taxon>Dikarya</taxon>
        <taxon>Basidiomycota</taxon>
        <taxon>Agaricomycotina</taxon>
        <taxon>Agaricomycetes</taxon>
        <taxon>Polyporales</taxon>
        <taxon>Meruliaceae</taxon>
        <taxon>Phlebia</taxon>
    </lineage>
</organism>
<reference evidence="1" key="1">
    <citation type="submission" date="2022-07" db="EMBL/GenBank/DDBJ databases">
        <title>Genome Sequence of Phlebia brevispora.</title>
        <authorList>
            <person name="Buettner E."/>
        </authorList>
    </citation>
    <scope>NUCLEOTIDE SEQUENCE</scope>
    <source>
        <strain evidence="1">MPL23</strain>
    </source>
</reference>